<keyword evidence="15" id="KW-0378">Hydrolase</keyword>
<feature type="domain" description="ABC transporter" evidence="27">
    <location>
        <begin position="1311"/>
        <end position="1549"/>
    </location>
</feature>
<dbReference type="EC" id="7.6.2.2" evidence="4"/>
<dbReference type="FunFam" id="3.10.20.90:FF:000096">
    <property type="entry name" value="Ubiquitin thioesterase OTU1"/>
    <property type="match status" value="1"/>
</dbReference>
<keyword evidence="10" id="KW-0479">Metal-binding</keyword>
<evidence type="ECO:0000256" key="15">
    <source>
        <dbReference type="ARBA" id="ARBA00022801"/>
    </source>
</evidence>
<dbReference type="FunFam" id="1.20.1560.10:FF:000018">
    <property type="entry name" value="ATP-binding cassette subfamily B member 11"/>
    <property type="match status" value="1"/>
</dbReference>
<keyword evidence="24" id="KW-0175">Coiled coil</keyword>
<evidence type="ECO:0000256" key="24">
    <source>
        <dbReference type="SAM" id="Coils"/>
    </source>
</evidence>
<evidence type="ECO:0000256" key="16">
    <source>
        <dbReference type="ARBA" id="ARBA00022807"/>
    </source>
</evidence>
<keyword evidence="30" id="KW-1185">Reference proteome</keyword>
<keyword evidence="8" id="KW-0645">Protease</keyword>
<gene>
    <name evidence="29" type="ORF">B4U79_03198</name>
</gene>
<dbReference type="InterPro" id="IPR057766">
    <property type="entry name" value="Znf-C2H2_OTU1-like_C"/>
</dbReference>
<keyword evidence="17" id="KW-0862">Zinc</keyword>
<evidence type="ECO:0000256" key="7">
    <source>
        <dbReference type="ARBA" id="ARBA00022448"/>
    </source>
</evidence>
<dbReference type="InterPro" id="IPR003593">
    <property type="entry name" value="AAA+_ATPase"/>
</dbReference>
<dbReference type="GO" id="GO:0004843">
    <property type="term" value="F:cysteine-type deubiquitinase activity"/>
    <property type="evidence" value="ECO:0007669"/>
    <property type="project" value="UniProtKB-EC"/>
</dbReference>
<feature type="transmembrane region" description="Helical" evidence="25">
    <location>
        <begin position="990"/>
        <end position="1012"/>
    </location>
</feature>
<keyword evidence="22" id="KW-0325">Glycoprotein</keyword>
<feature type="transmembrane region" description="Helical" evidence="25">
    <location>
        <begin position="627"/>
        <end position="643"/>
    </location>
</feature>
<keyword evidence="12" id="KW-0547">Nucleotide-binding</keyword>
<evidence type="ECO:0000256" key="1">
    <source>
        <dbReference type="ARBA" id="ARBA00000707"/>
    </source>
</evidence>
<keyword evidence="13" id="KW-0863">Zinc-finger</keyword>
<dbReference type="SUPFAM" id="SSF52540">
    <property type="entry name" value="P-loop containing nucleoside triphosphate hydrolases"/>
    <property type="match status" value="2"/>
</dbReference>
<proteinExistence type="inferred from homology"/>
<dbReference type="InterPro" id="IPR003439">
    <property type="entry name" value="ABC_transporter-like_ATP-bd"/>
</dbReference>
<dbReference type="GO" id="GO:0097254">
    <property type="term" value="P:renal tubular secretion"/>
    <property type="evidence" value="ECO:0007669"/>
    <property type="project" value="UniProtKB-ARBA"/>
</dbReference>
<evidence type="ECO:0000256" key="4">
    <source>
        <dbReference type="ARBA" id="ARBA00012191"/>
    </source>
</evidence>
<dbReference type="InterPro" id="IPR038765">
    <property type="entry name" value="Papain-like_cys_pep_sf"/>
</dbReference>
<dbReference type="InterPro" id="IPR011527">
    <property type="entry name" value="ABC1_TM_dom"/>
</dbReference>
<dbReference type="EC" id="3.4.19.12" evidence="5"/>
<keyword evidence="7" id="KW-0813">Transport</keyword>
<evidence type="ECO:0000256" key="2">
    <source>
        <dbReference type="ARBA" id="ARBA00004141"/>
    </source>
</evidence>
<evidence type="ECO:0000313" key="30">
    <source>
        <dbReference type="Proteomes" id="UP000285301"/>
    </source>
</evidence>
<keyword evidence="18" id="KW-0067">ATP-binding</keyword>
<dbReference type="InterPro" id="IPR003323">
    <property type="entry name" value="OTU_dom"/>
</dbReference>
<feature type="domain" description="ABC transporter" evidence="27">
    <location>
        <begin position="689"/>
        <end position="925"/>
    </location>
</feature>
<dbReference type="InterPro" id="IPR048857">
    <property type="entry name" value="OTU1_Ubl"/>
</dbReference>
<evidence type="ECO:0000259" key="26">
    <source>
        <dbReference type="PROSITE" id="PS50802"/>
    </source>
</evidence>
<dbReference type="PROSITE" id="PS50802">
    <property type="entry name" value="OTU"/>
    <property type="match status" value="1"/>
</dbReference>
<evidence type="ECO:0000256" key="19">
    <source>
        <dbReference type="ARBA" id="ARBA00022967"/>
    </source>
</evidence>
<dbReference type="InterPro" id="IPR027417">
    <property type="entry name" value="P-loop_NTPase"/>
</dbReference>
<dbReference type="EMBL" id="NCKU01001193">
    <property type="protein sequence ID" value="RWS12833.1"/>
    <property type="molecule type" value="Genomic_DNA"/>
</dbReference>
<dbReference type="Gene3D" id="3.10.20.90">
    <property type="entry name" value="Phosphatidylinositol 3-kinase Catalytic Subunit, Chain A, domain 1"/>
    <property type="match status" value="1"/>
</dbReference>
<evidence type="ECO:0000256" key="3">
    <source>
        <dbReference type="ARBA" id="ARBA00007577"/>
    </source>
</evidence>
<evidence type="ECO:0000256" key="13">
    <source>
        <dbReference type="ARBA" id="ARBA00022771"/>
    </source>
</evidence>
<comment type="similarity">
    <text evidence="3">Belongs to the ABC transporter superfamily. ABCB family. Multidrug resistance exporter (TC 3.A.1.201) subfamily.</text>
</comment>
<evidence type="ECO:0000256" key="6">
    <source>
        <dbReference type="ARBA" id="ARBA00018935"/>
    </source>
</evidence>
<dbReference type="CDD" id="cd22745">
    <property type="entry name" value="OTU_OTU1"/>
    <property type="match status" value="1"/>
</dbReference>
<dbReference type="PANTHER" id="PTHR43394:SF27">
    <property type="entry name" value="ATP-DEPENDENT TRANSLOCASE ABCB1-LIKE"/>
    <property type="match status" value="1"/>
</dbReference>
<keyword evidence="14" id="KW-0833">Ubl conjugation pathway</keyword>
<dbReference type="OrthoDB" id="65596at2759"/>
<feature type="domain" description="OTU" evidence="26">
    <location>
        <begin position="115"/>
        <end position="240"/>
    </location>
</feature>
<sequence length="1551" mass="172705">MAAKPLLLRVKTRNGQQMLDDLTEENSVEDLKAVIFSITSINPKNMRILRGYPPKIVDLNNDRLKLSALQLHPKETLIIEEVYDNCDNRKRRLTPNYLLENMSFASSKNVTPGILMRRPVPANNSCLFTSIYFAISGGELNENIGSEMRQIIADTVAADRDTYNEAFLGKPNREYCTWILNEEHWGGAIEISILTKYYNIEIVVSDTQNVRLNRFGEDMNYQTRILLIYDGIHYDPLVLELFDENQAIETIFPVSDVHILDMALELCREARATRQYTDVQNFTLRCITCNIRLVGQQQAQLHAKETDIQNMGKEIDEEKSEIKDKRSEAVSIFEIFQFSSIEDKLLIYFGLLLSISMGCFFPAMIVFYGNVVDSFVMYDQYLKSYKPNVTFLHNKTFAELEDEFRHDTLVDSMILVGIAGLMVFVAYAMVVCFAIAAKNQTQRIRLKFFESVLKQDMAWFDTKGSKDFASKVTTDLLKVEAGIGEKIGLSLYFISSSLFSIGVSFYYGWKLTLVLLAISPIIAISNGLVAKIQTKMSINESKAYAKAAAIAEEVLSSIRTVYAFGGQEKEVKRYSDKLVDAKNSGVRRSFATGISMGFMWLAMFASYSFGFWYGLKLVMDKEYTPKKLMIVFTNIMFGSYLFGQASPHLEAFAVARGAAKGIYDIINNVPKIRKNSVLGQKIHQFQGKIEFDGVFFTYPSRQDTLILQGFSLTINPGETVAIVGGSGCGKSTVIQLLQRFYDPNYGRVLVDGKNIKDLNVGWLRDQIGTVGQEPVLFATTIGENIKLGNLSASQEDIVAAAIDANAHDFINKLPLKYETIVGERGTQLSGGQKQRIAIARALIKKPKILLLDEATSALDLESESIVQAALERASVGRTTIIIAHRLSTVQSADKIVAVEKGRVVEIGTHSELLEKKGLYYSLVSRQQHAAEEEEDAYGREEQLQRMRALSLKPMFLEKSTSTTELNNEEEEQIQSRGLREVLKLVFRNKILLLIGCVAASACGVAMPVYSLIFGEVLGSLSEPEKVRNKRSYLALLFLLVGVIYCVASILQSYTFGVIAERVTMKLRVMVFSAYLQQEASFFDDQSNSVGAMCSRLSSDASAVQGAGGSRIAIVCQTIATLVVIIVIAMVFNWKLGLVSLAIIPLQLGAAMAEILSTRKSSDSDAKANEESTKIAIEALNNIRTIVSLHLENHFYFKFKDALDKINRQSTLKCHVRAIAIGFSQGMPSFGYGIMLFYASRLVIEGDIFYGDVFKVLQGTTYGSLLLGQSIAFAADFQKGKNAAKNIFKFLARKAKYDLTSGKILPTLDARITFNSVYFSYPARPDVQILNGLTLTIDKGQTVALVGGSGCGKSTCIQLIERFYDCERGEVCVDGENIEKLNLSWLRSQIGFVQQEPTLFSYSILENIAYGDNSREIPMEEIIDAAKKANIHKFIENLPQGYDTSVGDKGSQLSGGQKQRIAIARALVRNPSILLLDEATSALDAESEKIVQEALDEAMKGRTSVVIAHRLSTIQNADNIIVLKDGKMIEQGNHQALLARKGAYFELLNKQK</sequence>
<feature type="transmembrane region" description="Helical" evidence="25">
    <location>
        <begin position="345"/>
        <end position="368"/>
    </location>
</feature>
<dbReference type="Pfam" id="PF02338">
    <property type="entry name" value="OTU"/>
    <property type="match status" value="1"/>
</dbReference>
<comment type="caution">
    <text evidence="29">The sequence shown here is derived from an EMBL/GenBank/DDBJ whole genome shotgun (WGS) entry which is preliminary data.</text>
</comment>
<accession>A0A3S3Q2R2</accession>
<dbReference type="Pfam" id="PF00005">
    <property type="entry name" value="ABC_tran"/>
    <property type="match status" value="2"/>
</dbReference>
<evidence type="ECO:0000256" key="12">
    <source>
        <dbReference type="ARBA" id="ARBA00022741"/>
    </source>
</evidence>
<evidence type="ECO:0000256" key="14">
    <source>
        <dbReference type="ARBA" id="ARBA00022786"/>
    </source>
</evidence>
<feature type="domain" description="ABC transmembrane type-1" evidence="28">
    <location>
        <begin position="349"/>
        <end position="653"/>
    </location>
</feature>
<dbReference type="Pfam" id="PF24560">
    <property type="entry name" value="zf-C2H2_OTU1_C"/>
    <property type="match status" value="1"/>
</dbReference>
<keyword evidence="16" id="KW-0788">Thiol protease</keyword>
<dbReference type="GO" id="GO:0015421">
    <property type="term" value="F:ABC-type oligopeptide transporter activity"/>
    <property type="evidence" value="ECO:0007669"/>
    <property type="project" value="TreeGrafter"/>
</dbReference>
<dbReference type="Gene3D" id="1.20.1560.10">
    <property type="entry name" value="ABC transporter type 1, transmembrane domain"/>
    <property type="match status" value="1"/>
</dbReference>
<dbReference type="CDD" id="cd17059">
    <property type="entry name" value="Ubl_OTU1"/>
    <property type="match status" value="1"/>
</dbReference>
<feature type="domain" description="ABC transmembrane type-1" evidence="28">
    <location>
        <begin position="993"/>
        <end position="1278"/>
    </location>
</feature>
<evidence type="ECO:0000256" key="17">
    <source>
        <dbReference type="ARBA" id="ARBA00022833"/>
    </source>
</evidence>
<dbReference type="FunFam" id="3.40.50.300:FF:000205">
    <property type="entry name" value="ABC transporter B family member 4"/>
    <property type="match status" value="1"/>
</dbReference>
<evidence type="ECO:0000256" key="22">
    <source>
        <dbReference type="ARBA" id="ARBA00023180"/>
    </source>
</evidence>
<evidence type="ECO:0000256" key="25">
    <source>
        <dbReference type="SAM" id="Phobius"/>
    </source>
</evidence>
<evidence type="ECO:0000256" key="10">
    <source>
        <dbReference type="ARBA" id="ARBA00022723"/>
    </source>
</evidence>
<dbReference type="GO" id="GO:0008559">
    <property type="term" value="F:ABC-type xenobiotic transporter activity"/>
    <property type="evidence" value="ECO:0007669"/>
    <property type="project" value="UniProtKB-EC"/>
</dbReference>
<keyword evidence="11" id="KW-0677">Repeat</keyword>
<dbReference type="PROSITE" id="PS50929">
    <property type="entry name" value="ABC_TM1F"/>
    <property type="match status" value="2"/>
</dbReference>
<evidence type="ECO:0000256" key="20">
    <source>
        <dbReference type="ARBA" id="ARBA00022989"/>
    </source>
</evidence>
<keyword evidence="21 25" id="KW-0472">Membrane</keyword>
<evidence type="ECO:0000256" key="18">
    <source>
        <dbReference type="ARBA" id="ARBA00022840"/>
    </source>
</evidence>
<dbReference type="SUPFAM" id="SSF90123">
    <property type="entry name" value="ABC transporter transmembrane region"/>
    <property type="match status" value="2"/>
</dbReference>
<dbReference type="STRING" id="1965070.A0A3S3Q2R2"/>
<dbReference type="InterPro" id="IPR039421">
    <property type="entry name" value="Type_1_exporter"/>
</dbReference>
<comment type="catalytic activity">
    <reaction evidence="1">
        <text>Thiol-dependent hydrolysis of ester, thioester, amide, peptide and isopeptide bonds formed by the C-terminal Gly of ubiquitin (a 76-residue protein attached to proteins as an intracellular targeting signal).</text>
        <dbReference type="EC" id="3.4.19.12"/>
    </reaction>
</comment>
<evidence type="ECO:0000256" key="21">
    <source>
        <dbReference type="ARBA" id="ARBA00023136"/>
    </source>
</evidence>
<organism evidence="29 30">
    <name type="scientific">Dinothrombium tinctorium</name>
    <dbReference type="NCBI Taxonomy" id="1965070"/>
    <lineage>
        <taxon>Eukaryota</taxon>
        <taxon>Metazoa</taxon>
        <taxon>Ecdysozoa</taxon>
        <taxon>Arthropoda</taxon>
        <taxon>Chelicerata</taxon>
        <taxon>Arachnida</taxon>
        <taxon>Acari</taxon>
        <taxon>Acariformes</taxon>
        <taxon>Trombidiformes</taxon>
        <taxon>Prostigmata</taxon>
        <taxon>Anystina</taxon>
        <taxon>Parasitengona</taxon>
        <taxon>Trombidioidea</taxon>
        <taxon>Trombidiidae</taxon>
        <taxon>Dinothrombium</taxon>
    </lineage>
</organism>
<dbReference type="Gene3D" id="3.90.70.80">
    <property type="match status" value="1"/>
</dbReference>
<feature type="transmembrane region" description="Helical" evidence="25">
    <location>
        <begin position="413"/>
        <end position="437"/>
    </location>
</feature>
<dbReference type="PANTHER" id="PTHR43394">
    <property type="entry name" value="ATP-DEPENDENT PERMEASE MDL1, MITOCHONDRIAL"/>
    <property type="match status" value="1"/>
</dbReference>
<feature type="transmembrane region" description="Helical" evidence="25">
    <location>
        <begin position="513"/>
        <end position="532"/>
    </location>
</feature>
<dbReference type="InterPro" id="IPR029071">
    <property type="entry name" value="Ubiquitin-like_domsf"/>
</dbReference>
<dbReference type="GO" id="GO:0090374">
    <property type="term" value="P:oligopeptide export from mitochondrion"/>
    <property type="evidence" value="ECO:0007669"/>
    <property type="project" value="TreeGrafter"/>
</dbReference>
<evidence type="ECO:0000256" key="8">
    <source>
        <dbReference type="ARBA" id="ARBA00022670"/>
    </source>
</evidence>
<feature type="transmembrane region" description="Helical" evidence="25">
    <location>
        <begin position="1111"/>
        <end position="1131"/>
    </location>
</feature>
<keyword evidence="9 25" id="KW-0812">Transmembrane</keyword>
<evidence type="ECO:0000256" key="9">
    <source>
        <dbReference type="ARBA" id="ARBA00022692"/>
    </source>
</evidence>
<dbReference type="InterPro" id="IPR017871">
    <property type="entry name" value="ABC_transporter-like_CS"/>
</dbReference>
<dbReference type="Proteomes" id="UP000285301">
    <property type="component" value="Unassembled WGS sequence"/>
</dbReference>
<dbReference type="CDD" id="cd18577">
    <property type="entry name" value="ABC_6TM_Pgp_ABCB1_D1_like"/>
    <property type="match status" value="1"/>
</dbReference>
<feature type="transmembrane region" description="Helical" evidence="25">
    <location>
        <begin position="1032"/>
        <end position="1059"/>
    </location>
</feature>
<evidence type="ECO:0000256" key="5">
    <source>
        <dbReference type="ARBA" id="ARBA00012759"/>
    </source>
</evidence>
<evidence type="ECO:0000313" key="29">
    <source>
        <dbReference type="EMBL" id="RWS12833.1"/>
    </source>
</evidence>
<dbReference type="InterPro" id="IPR036640">
    <property type="entry name" value="ABC1_TM_sf"/>
</dbReference>
<dbReference type="GO" id="GO:0005743">
    <property type="term" value="C:mitochondrial inner membrane"/>
    <property type="evidence" value="ECO:0007669"/>
    <property type="project" value="TreeGrafter"/>
</dbReference>
<dbReference type="GO" id="GO:0017085">
    <property type="term" value="P:response to insecticide"/>
    <property type="evidence" value="ECO:0007669"/>
    <property type="project" value="UniProtKB-ARBA"/>
</dbReference>
<evidence type="ECO:0000256" key="11">
    <source>
        <dbReference type="ARBA" id="ARBA00022737"/>
    </source>
</evidence>
<name>A0A3S3Q2R2_9ACAR</name>
<evidence type="ECO:0000256" key="23">
    <source>
        <dbReference type="ARBA" id="ARBA00034018"/>
    </source>
</evidence>
<feature type="transmembrane region" description="Helical" evidence="25">
    <location>
        <begin position="487"/>
        <end position="507"/>
    </location>
</feature>
<comment type="subcellular location">
    <subcellularLocation>
        <location evidence="2">Membrane</location>
        <topology evidence="2">Multi-pass membrane protein</topology>
    </subcellularLocation>
</comment>
<dbReference type="Pfam" id="PF21403">
    <property type="entry name" value="OTU1_UBXL"/>
    <property type="match status" value="1"/>
</dbReference>
<dbReference type="Pfam" id="PF00664">
    <property type="entry name" value="ABC_membrane"/>
    <property type="match status" value="2"/>
</dbReference>
<dbReference type="SMART" id="SM00382">
    <property type="entry name" value="AAA"/>
    <property type="match status" value="2"/>
</dbReference>
<reference evidence="29 30" key="1">
    <citation type="journal article" date="2018" name="Gigascience">
        <title>Genomes of trombidid mites reveal novel predicted allergens and laterally-transferred genes associated with secondary metabolism.</title>
        <authorList>
            <person name="Dong X."/>
            <person name="Chaisiri K."/>
            <person name="Xia D."/>
            <person name="Armstrong S.D."/>
            <person name="Fang Y."/>
            <person name="Donnelly M.J."/>
            <person name="Kadowaki T."/>
            <person name="McGarry J.W."/>
            <person name="Darby A.C."/>
            <person name="Makepeace B.L."/>
        </authorList>
    </citation>
    <scope>NUCLEOTIDE SEQUENCE [LARGE SCALE GENOMIC DNA]</scope>
    <source>
        <strain evidence="29">UoL-WK</strain>
    </source>
</reference>
<dbReference type="GO" id="GO:0005524">
    <property type="term" value="F:ATP binding"/>
    <property type="evidence" value="ECO:0007669"/>
    <property type="project" value="UniProtKB-KW"/>
</dbReference>
<keyword evidence="20 25" id="KW-1133">Transmembrane helix</keyword>
<dbReference type="SUPFAM" id="SSF54236">
    <property type="entry name" value="Ubiquitin-like"/>
    <property type="match status" value="1"/>
</dbReference>
<dbReference type="GO" id="GO:0016887">
    <property type="term" value="F:ATP hydrolysis activity"/>
    <property type="evidence" value="ECO:0007669"/>
    <property type="project" value="InterPro"/>
</dbReference>
<evidence type="ECO:0000259" key="27">
    <source>
        <dbReference type="PROSITE" id="PS50893"/>
    </source>
</evidence>
<feature type="transmembrane region" description="Helical" evidence="25">
    <location>
        <begin position="597"/>
        <end position="615"/>
    </location>
</feature>
<protein>
    <recommendedName>
        <fullName evidence="6">Ubiquitin thioesterase OTU1</fullName>
        <ecNumber evidence="5">3.4.19.12</ecNumber>
        <ecNumber evidence="4">7.6.2.2</ecNumber>
    </recommendedName>
</protein>
<dbReference type="PROSITE" id="PS00211">
    <property type="entry name" value="ABC_TRANSPORTER_1"/>
    <property type="match status" value="2"/>
</dbReference>
<dbReference type="CDD" id="cd03249">
    <property type="entry name" value="ABC_MTABC3_MDL1_MDL2"/>
    <property type="match status" value="2"/>
</dbReference>
<dbReference type="CDD" id="cd18578">
    <property type="entry name" value="ABC_6TM_Pgp_ABCB1_D2_like"/>
    <property type="match status" value="1"/>
</dbReference>
<dbReference type="PROSITE" id="PS50893">
    <property type="entry name" value="ABC_TRANSPORTER_2"/>
    <property type="match status" value="2"/>
</dbReference>
<dbReference type="FunFam" id="3.40.50.300:FF:000479">
    <property type="entry name" value="Multidrug resistance protein 1A"/>
    <property type="match status" value="1"/>
</dbReference>
<dbReference type="SUPFAM" id="SSF54001">
    <property type="entry name" value="Cysteine proteinases"/>
    <property type="match status" value="1"/>
</dbReference>
<dbReference type="GO" id="GO:0006508">
    <property type="term" value="P:proteolysis"/>
    <property type="evidence" value="ECO:0007669"/>
    <property type="project" value="UniProtKB-KW"/>
</dbReference>
<evidence type="ECO:0000259" key="28">
    <source>
        <dbReference type="PROSITE" id="PS50929"/>
    </source>
</evidence>
<keyword evidence="19" id="KW-1278">Translocase</keyword>
<dbReference type="GO" id="GO:0008270">
    <property type="term" value="F:zinc ion binding"/>
    <property type="evidence" value="ECO:0007669"/>
    <property type="project" value="UniProtKB-KW"/>
</dbReference>
<feature type="coiled-coil region" evidence="24">
    <location>
        <begin position="301"/>
        <end position="328"/>
    </location>
</feature>
<dbReference type="Gene3D" id="3.40.50.300">
    <property type="entry name" value="P-loop containing nucleotide triphosphate hydrolases"/>
    <property type="match status" value="2"/>
</dbReference>
<comment type="catalytic activity">
    <reaction evidence="23">
        <text>ATP + H2O + xenobioticSide 1 = ADP + phosphate + xenobioticSide 2.</text>
        <dbReference type="EC" id="7.6.2.2"/>
    </reaction>
</comment>